<feature type="modified residue" description="4-aspartylphosphate" evidence="7">
    <location>
        <position position="1189"/>
    </location>
</feature>
<name>A0ABS2DWK9_9BACT</name>
<feature type="domain" description="Response regulatory" evidence="13">
    <location>
        <begin position="1141"/>
        <end position="1256"/>
    </location>
</feature>
<dbReference type="SMART" id="SM00342">
    <property type="entry name" value="HTH_ARAC"/>
    <property type="match status" value="1"/>
</dbReference>
<dbReference type="SUPFAM" id="SSF52172">
    <property type="entry name" value="CheY-like"/>
    <property type="match status" value="1"/>
</dbReference>
<keyword evidence="6" id="KW-0804">Transcription</keyword>
<dbReference type="SMART" id="SM00387">
    <property type="entry name" value="HATPase_c"/>
    <property type="match status" value="1"/>
</dbReference>
<comment type="catalytic activity">
    <reaction evidence="1">
        <text>ATP + protein L-histidine = ADP + protein N-phospho-L-histidine.</text>
        <dbReference type="EC" id="2.7.13.3"/>
    </reaction>
</comment>
<dbReference type="SMART" id="SM00388">
    <property type="entry name" value="HisKA"/>
    <property type="match status" value="1"/>
</dbReference>
<dbReference type="Gene3D" id="1.10.10.60">
    <property type="entry name" value="Homeodomain-like"/>
    <property type="match status" value="1"/>
</dbReference>
<feature type="domain" description="HTH araC/xylS-type" evidence="11">
    <location>
        <begin position="1288"/>
        <end position="1389"/>
    </location>
</feature>
<keyword evidence="4" id="KW-0805">Transcription regulation</keyword>
<dbReference type="InterPro" id="IPR011047">
    <property type="entry name" value="Quinoprotein_ADH-like_sf"/>
</dbReference>
<accession>A0ABS2DWK9</accession>
<dbReference type="Proteomes" id="UP000766986">
    <property type="component" value="Unassembled WGS sequence"/>
</dbReference>
<dbReference type="PRINTS" id="PR00344">
    <property type="entry name" value="BCTRLSENSOR"/>
</dbReference>
<dbReference type="PROSITE" id="PS50110">
    <property type="entry name" value="RESPONSE_REGULATORY"/>
    <property type="match status" value="1"/>
</dbReference>
<evidence type="ECO:0000259" key="13">
    <source>
        <dbReference type="PROSITE" id="PS50110"/>
    </source>
</evidence>
<dbReference type="SUPFAM" id="SSF55874">
    <property type="entry name" value="ATPase domain of HSP90 chaperone/DNA topoisomerase II/histidine kinase"/>
    <property type="match status" value="1"/>
</dbReference>
<feature type="chain" id="PRO_5045402277" description="histidine kinase" evidence="10">
    <location>
        <begin position="22"/>
        <end position="1390"/>
    </location>
</feature>
<dbReference type="SUPFAM" id="SSF46689">
    <property type="entry name" value="Homeodomain-like"/>
    <property type="match status" value="1"/>
</dbReference>
<dbReference type="InterPro" id="IPR013783">
    <property type="entry name" value="Ig-like_fold"/>
</dbReference>
<dbReference type="Gene3D" id="2.130.10.10">
    <property type="entry name" value="YVTN repeat-like/Quinoprotein amine dehydrogenase"/>
    <property type="match status" value="2"/>
</dbReference>
<dbReference type="InterPro" id="IPR011123">
    <property type="entry name" value="Y_Y_Y"/>
</dbReference>
<dbReference type="InterPro" id="IPR011006">
    <property type="entry name" value="CheY-like_superfamily"/>
</dbReference>
<dbReference type="InterPro" id="IPR018062">
    <property type="entry name" value="HTH_AraC-typ_CS"/>
</dbReference>
<dbReference type="Pfam" id="PF00512">
    <property type="entry name" value="HisKA"/>
    <property type="match status" value="1"/>
</dbReference>
<evidence type="ECO:0000259" key="12">
    <source>
        <dbReference type="PROSITE" id="PS50109"/>
    </source>
</evidence>
<dbReference type="RefSeq" id="WP_205094427.1">
    <property type="nucleotide sequence ID" value="NZ_JACLYZ010000002.1"/>
</dbReference>
<comment type="caution">
    <text evidence="14">The sequence shown here is derived from an EMBL/GenBank/DDBJ whole genome shotgun (WGS) entry which is preliminary data.</text>
</comment>
<keyword evidence="5" id="KW-0238">DNA-binding</keyword>
<keyword evidence="10" id="KW-0732">Signal</keyword>
<dbReference type="InterPro" id="IPR018060">
    <property type="entry name" value="HTH_AraC"/>
</dbReference>
<feature type="domain" description="Histidine kinase" evidence="12">
    <location>
        <begin position="883"/>
        <end position="1108"/>
    </location>
</feature>
<dbReference type="InterPro" id="IPR015943">
    <property type="entry name" value="WD40/YVTN_repeat-like_dom_sf"/>
</dbReference>
<dbReference type="Gene3D" id="3.40.50.2300">
    <property type="match status" value="1"/>
</dbReference>
<reference evidence="14 15" key="1">
    <citation type="journal article" date="2021" name="Sci. Rep.">
        <title>The distribution of antibiotic resistance genes in chicken gut microbiota commensals.</title>
        <authorList>
            <person name="Juricova H."/>
            <person name="Matiasovicova J."/>
            <person name="Kubasova T."/>
            <person name="Cejkova D."/>
            <person name="Rychlik I."/>
        </authorList>
    </citation>
    <scope>NUCLEOTIDE SEQUENCE [LARGE SCALE GENOMIC DNA]</scope>
    <source>
        <strain evidence="14 15">An772</strain>
    </source>
</reference>
<dbReference type="EMBL" id="JACLYZ010000002">
    <property type="protein sequence ID" value="MBM6733890.1"/>
    <property type="molecule type" value="Genomic_DNA"/>
</dbReference>
<dbReference type="InterPro" id="IPR005467">
    <property type="entry name" value="His_kinase_dom"/>
</dbReference>
<dbReference type="PANTHER" id="PTHR43547:SF2">
    <property type="entry name" value="HYBRID SIGNAL TRANSDUCTION HISTIDINE KINASE C"/>
    <property type="match status" value="1"/>
</dbReference>
<sequence>MKLRLLLLPLVLLLGRQVLLAQSEDRFFSQYNFYYITETAGMPHSFVDDIICDSDGFIWVATHNGIGRYDGYRVTAIHSQTAPLGLKNDFVHTLCEDSFKRLWVGSEGGLEIINLDTYTKEELFADAEEELEALSGGYIHRIYKDESGDMWISCNNNVWCIELDKKGNIRGYYCLEKFCQSPVRAIEGVGQEICAGLDNRICVLKKKGEHRLQVSSLSDSLKPYSEDWRISCMQTDGDWLWIGTNRGLFKYNGKTEEMKRYRYSTHRSGMLSQAYITDIKLTERGSLIVSTLNGVNVYHRDTDTFSFIRQSGSQDAVTLNCNAINCICTMGEIIWLGTETGGVNLLSPKRLQTEFWTCPTMNQSVKSPVNAIAEDSLGHLWMGVVERGLVKWNPEENTCDHYSFSPGDVTSLSNNTISGLLLDSDQHLWAYTWGVGINEFDLNVPGNRRFKRYTREEIPTLEGDFINSACEDRLNGGIWFGSTRGVLFFNKAQGTFTRVLFDGLDNEFEAIYALTVDHKKRLWIGTTQGVVVVDLLSFARSHRRFKYTYLKYKLDDPSSMKMEKISCILEDEHGTLWLGGNGSGLYRLTDDEDGRFRFVNYTVRDGLADNTVMGMASDGKGHLWLVTDDGLSKLDVGTMTFANFSRDDGLPFTQFYWNGIHYSPKRDLIFLATNAGMLVLHAEDKAMAGVKPVVKLSSLTIAGNAVYPSSGDYLEESIQQASSITLHEKDSRFTLELTTCNYGNNTRIRFAYRMKGYEEEWNETKPGDNLVRYTAVPPGRYILQIRATDETGRWSDQLTELQVRIVPYFYKSVWFYLLLLVLGCVGVWILYRRKINRYRQQRAILEKKVEERTQELAVQNKQLEVMAQHVKEVTEEKIAFFTNITHEFRTPVTLIHGPIEHALKEVQDEDVRAQLQIAERNSSYLLSLVNELMDFRKLDMDKVVLDRRPCHLVKFLTELLLPFQVFARERGIDIRLYCHMATPCVLLDTAYMRKALVNLVANAVKFTPDNGHICVYAASLGGGEEGGRQLYIDVFDTGYGIVEGDQDRIFDRFFQSKKSDAHPVFGQSGTGIGLFLCRRIVELHGGSVYARNNHGKGASFRILMPWLACECKPDVNEASTVDGGAEALPPKMEEGGSRRANILVVEDNADMRAYIASLLSKDYRMLEASNGEEALQVVQKHHVDLIVSDLMMPVMDGMELSRRIKENLSTSHIPILMLTAISSQVQEKKSFEIGVDEYLCKPFDEEILLLRIRNMLKLRDQYRKRFSASNDVGELHIKEESRDQQFISKALGLMKQHFADSEYNLECFVRDMGYSKTLVNSKMQALAGQSIGQFMKSYRLNVAQRMLQEGNGSANVSEVAYAIGFNDPKYFTKCFKEFFGYLPSEVFKKK</sequence>
<evidence type="ECO:0000256" key="1">
    <source>
        <dbReference type="ARBA" id="ARBA00000085"/>
    </source>
</evidence>
<dbReference type="CDD" id="cd00082">
    <property type="entry name" value="HisKA"/>
    <property type="match status" value="1"/>
</dbReference>
<evidence type="ECO:0000256" key="10">
    <source>
        <dbReference type="SAM" id="SignalP"/>
    </source>
</evidence>
<dbReference type="InterPro" id="IPR011110">
    <property type="entry name" value="Reg_prop"/>
</dbReference>
<dbReference type="Pfam" id="PF07494">
    <property type="entry name" value="Reg_prop"/>
    <property type="match status" value="2"/>
</dbReference>
<proteinExistence type="predicted"/>
<keyword evidence="9" id="KW-1133">Transmembrane helix</keyword>
<dbReference type="Pfam" id="PF07495">
    <property type="entry name" value="Y_Y_Y"/>
    <property type="match status" value="1"/>
</dbReference>
<dbReference type="Gene3D" id="3.30.565.10">
    <property type="entry name" value="Histidine kinase-like ATPase, C-terminal domain"/>
    <property type="match status" value="1"/>
</dbReference>
<feature type="coiled-coil region" evidence="8">
    <location>
        <begin position="835"/>
        <end position="862"/>
    </location>
</feature>
<organism evidence="14 15">
    <name type="scientific">Mediterranea massiliensis</name>
    <dbReference type="NCBI Taxonomy" id="1841865"/>
    <lineage>
        <taxon>Bacteria</taxon>
        <taxon>Pseudomonadati</taxon>
        <taxon>Bacteroidota</taxon>
        <taxon>Bacteroidia</taxon>
        <taxon>Bacteroidales</taxon>
        <taxon>Bacteroidaceae</taxon>
        <taxon>Mediterranea</taxon>
    </lineage>
</organism>
<dbReference type="SUPFAM" id="SSF63829">
    <property type="entry name" value="Calcium-dependent phosphotriesterase"/>
    <property type="match status" value="2"/>
</dbReference>
<dbReference type="InterPro" id="IPR036890">
    <property type="entry name" value="HATPase_C_sf"/>
</dbReference>
<dbReference type="PROSITE" id="PS50109">
    <property type="entry name" value="HIS_KIN"/>
    <property type="match status" value="1"/>
</dbReference>
<evidence type="ECO:0000256" key="9">
    <source>
        <dbReference type="SAM" id="Phobius"/>
    </source>
</evidence>
<dbReference type="SMART" id="SM00448">
    <property type="entry name" value="REC"/>
    <property type="match status" value="1"/>
</dbReference>
<dbReference type="InterPro" id="IPR036097">
    <property type="entry name" value="HisK_dim/P_sf"/>
</dbReference>
<dbReference type="Gene3D" id="1.10.287.130">
    <property type="match status" value="1"/>
</dbReference>
<keyword evidence="15" id="KW-1185">Reference proteome</keyword>
<keyword evidence="8" id="KW-0175">Coiled coil</keyword>
<dbReference type="InterPro" id="IPR003661">
    <property type="entry name" value="HisK_dim/P_dom"/>
</dbReference>
<feature type="transmembrane region" description="Helical" evidence="9">
    <location>
        <begin position="813"/>
        <end position="831"/>
    </location>
</feature>
<evidence type="ECO:0000256" key="3">
    <source>
        <dbReference type="ARBA" id="ARBA00022553"/>
    </source>
</evidence>
<feature type="signal peptide" evidence="10">
    <location>
        <begin position="1"/>
        <end position="21"/>
    </location>
</feature>
<evidence type="ECO:0000256" key="7">
    <source>
        <dbReference type="PROSITE-ProRule" id="PRU00169"/>
    </source>
</evidence>
<dbReference type="InterPro" id="IPR009057">
    <property type="entry name" value="Homeodomain-like_sf"/>
</dbReference>
<evidence type="ECO:0000256" key="2">
    <source>
        <dbReference type="ARBA" id="ARBA00012438"/>
    </source>
</evidence>
<evidence type="ECO:0000259" key="11">
    <source>
        <dbReference type="PROSITE" id="PS01124"/>
    </source>
</evidence>
<dbReference type="InterPro" id="IPR001789">
    <property type="entry name" value="Sig_transdc_resp-reg_receiver"/>
</dbReference>
<evidence type="ECO:0000256" key="8">
    <source>
        <dbReference type="SAM" id="Coils"/>
    </source>
</evidence>
<keyword evidence="3 7" id="KW-0597">Phosphoprotein</keyword>
<protein>
    <recommendedName>
        <fullName evidence="2">histidine kinase</fullName>
        <ecNumber evidence="2">2.7.13.3</ecNumber>
    </recommendedName>
</protein>
<evidence type="ECO:0000313" key="15">
    <source>
        <dbReference type="Proteomes" id="UP000766986"/>
    </source>
</evidence>
<dbReference type="PANTHER" id="PTHR43547">
    <property type="entry name" value="TWO-COMPONENT HISTIDINE KINASE"/>
    <property type="match status" value="1"/>
</dbReference>
<dbReference type="SUPFAM" id="SSF47384">
    <property type="entry name" value="Homodimeric domain of signal transducing histidine kinase"/>
    <property type="match status" value="1"/>
</dbReference>
<dbReference type="SUPFAM" id="SSF50998">
    <property type="entry name" value="Quinoprotein alcohol dehydrogenase-like"/>
    <property type="match status" value="1"/>
</dbReference>
<gene>
    <name evidence="14" type="ORF">H7U35_01430</name>
</gene>
<evidence type="ECO:0000256" key="6">
    <source>
        <dbReference type="ARBA" id="ARBA00023163"/>
    </source>
</evidence>
<dbReference type="EC" id="2.7.13.3" evidence="2"/>
<dbReference type="PROSITE" id="PS01124">
    <property type="entry name" value="HTH_ARAC_FAMILY_2"/>
    <property type="match status" value="1"/>
</dbReference>
<dbReference type="Pfam" id="PF02518">
    <property type="entry name" value="HATPase_c"/>
    <property type="match status" value="1"/>
</dbReference>
<evidence type="ECO:0000256" key="5">
    <source>
        <dbReference type="ARBA" id="ARBA00023125"/>
    </source>
</evidence>
<keyword evidence="9" id="KW-0812">Transmembrane</keyword>
<keyword evidence="9" id="KW-0472">Membrane</keyword>
<dbReference type="InterPro" id="IPR004358">
    <property type="entry name" value="Sig_transdc_His_kin-like_C"/>
</dbReference>
<dbReference type="PROSITE" id="PS00041">
    <property type="entry name" value="HTH_ARAC_FAMILY_1"/>
    <property type="match status" value="1"/>
</dbReference>
<evidence type="ECO:0000313" key="14">
    <source>
        <dbReference type="EMBL" id="MBM6733890.1"/>
    </source>
</evidence>
<evidence type="ECO:0000256" key="4">
    <source>
        <dbReference type="ARBA" id="ARBA00023015"/>
    </source>
</evidence>
<dbReference type="Pfam" id="PF12833">
    <property type="entry name" value="HTH_18"/>
    <property type="match status" value="1"/>
</dbReference>
<dbReference type="Pfam" id="PF00072">
    <property type="entry name" value="Response_reg"/>
    <property type="match status" value="1"/>
</dbReference>
<dbReference type="Gene3D" id="2.60.40.10">
    <property type="entry name" value="Immunoglobulins"/>
    <property type="match status" value="1"/>
</dbReference>
<dbReference type="InterPro" id="IPR003594">
    <property type="entry name" value="HATPase_dom"/>
</dbReference>